<dbReference type="AlphaFoldDB" id="A0A8G0LPE2"/>
<protein>
    <submittedName>
        <fullName evidence="1">Uncharacterized protein</fullName>
    </submittedName>
</protein>
<dbReference type="EMBL" id="CP075870">
    <property type="protein sequence ID" value="QYT06029.1"/>
    <property type="molecule type" value="Genomic_DNA"/>
</dbReference>
<gene>
    <name evidence="1" type="ORF">H0G86_012894</name>
</gene>
<dbReference type="Proteomes" id="UP000826661">
    <property type="component" value="Chromosome VII"/>
</dbReference>
<reference evidence="1 2" key="1">
    <citation type="journal article" date="2021" name="BMC Genomics">
        <title>Telomere-to-telomere genome assembly of asparaginase-producing Trichoderma simmonsii.</title>
        <authorList>
            <person name="Chung D."/>
            <person name="Kwon Y.M."/>
            <person name="Yang Y."/>
        </authorList>
    </citation>
    <scope>NUCLEOTIDE SEQUENCE [LARGE SCALE GENOMIC DNA]</scope>
    <source>
        <strain evidence="1 2">GH-Sj1</strain>
    </source>
</reference>
<proteinExistence type="predicted"/>
<sequence>MAEMGDPQQCFASIDWLGRNPAGNMQATLKTRHKRNPAQRKPHKAAHHLRIGAASTGLRDRPIAQCDCWPTSGCILRAEQLPISRSDPCLRRRPCVMCSLIQGRHAMAIDLICPAAAAAARSNVAKQAPSDACQMSP</sequence>
<accession>A0A8G0LPE2</accession>
<evidence type="ECO:0000313" key="1">
    <source>
        <dbReference type="EMBL" id="QYT06029.1"/>
    </source>
</evidence>
<organism evidence="1 2">
    <name type="scientific">Trichoderma simmonsii</name>
    <dbReference type="NCBI Taxonomy" id="1491479"/>
    <lineage>
        <taxon>Eukaryota</taxon>
        <taxon>Fungi</taxon>
        <taxon>Dikarya</taxon>
        <taxon>Ascomycota</taxon>
        <taxon>Pezizomycotina</taxon>
        <taxon>Sordariomycetes</taxon>
        <taxon>Hypocreomycetidae</taxon>
        <taxon>Hypocreales</taxon>
        <taxon>Hypocreaceae</taxon>
        <taxon>Trichoderma</taxon>
    </lineage>
</organism>
<keyword evidence="2" id="KW-1185">Reference proteome</keyword>
<name>A0A8G0LPE2_9HYPO</name>
<evidence type="ECO:0000313" key="2">
    <source>
        <dbReference type="Proteomes" id="UP000826661"/>
    </source>
</evidence>